<feature type="compositionally biased region" description="Acidic residues" evidence="1">
    <location>
        <begin position="253"/>
        <end position="267"/>
    </location>
</feature>
<accession>A0A1Y2IL95</accession>
<reference evidence="2 3" key="1">
    <citation type="journal article" date="2015" name="Biotechnol. Biofuels">
        <title>Enhanced degradation of softwood versus hardwood by the white-rot fungus Pycnoporus coccineus.</title>
        <authorList>
            <person name="Couturier M."/>
            <person name="Navarro D."/>
            <person name="Chevret D."/>
            <person name="Henrissat B."/>
            <person name="Piumi F."/>
            <person name="Ruiz-Duenas F.J."/>
            <person name="Martinez A.T."/>
            <person name="Grigoriev I.V."/>
            <person name="Riley R."/>
            <person name="Lipzen A."/>
            <person name="Berrin J.G."/>
            <person name="Master E.R."/>
            <person name="Rosso M.N."/>
        </authorList>
    </citation>
    <scope>NUCLEOTIDE SEQUENCE [LARGE SCALE GENOMIC DNA]</scope>
    <source>
        <strain evidence="2 3">BRFM310</strain>
    </source>
</reference>
<feature type="compositionally biased region" description="Basic and acidic residues" evidence="1">
    <location>
        <begin position="30"/>
        <end position="43"/>
    </location>
</feature>
<keyword evidence="3" id="KW-1185">Reference proteome</keyword>
<dbReference type="Proteomes" id="UP000193067">
    <property type="component" value="Unassembled WGS sequence"/>
</dbReference>
<protein>
    <submittedName>
        <fullName evidence="2">Uncharacterized protein</fullName>
    </submittedName>
</protein>
<proteinExistence type="predicted"/>
<dbReference type="EMBL" id="KZ084114">
    <property type="protein sequence ID" value="OSD00971.1"/>
    <property type="molecule type" value="Genomic_DNA"/>
</dbReference>
<sequence length="267" mass="28919">MLRDNLNSLRAELAGRASHERKKLAASKGLHNEPPHSLSDHKGIGRSNTCPPSPPGVSHQSDHAVPASQHGKHTAPDHDPGTRRCAHNGLPCPSQCCHAQHIDDSEHALCPPCPRTGSVGSDRSQPCPGHASSAAHPTQHHVSETDLQSLLSLAFARSRKWLDMRSKRGQNAKAQGTGSSKRPFDPFGIPTKRHGSSPARRDAMHPPLQDVLRLVRRLYGVDVGVRGGDKSSKSGSTVMLDPESLTPRYSEASDSDDDSDDWEEDRQ</sequence>
<feature type="region of interest" description="Disordered" evidence="1">
    <location>
        <begin position="1"/>
        <end position="82"/>
    </location>
</feature>
<evidence type="ECO:0000313" key="2">
    <source>
        <dbReference type="EMBL" id="OSD00971.1"/>
    </source>
</evidence>
<dbReference type="OrthoDB" id="10519256at2759"/>
<feature type="region of interest" description="Disordered" evidence="1">
    <location>
        <begin position="116"/>
        <end position="143"/>
    </location>
</feature>
<feature type="region of interest" description="Disordered" evidence="1">
    <location>
        <begin position="224"/>
        <end position="267"/>
    </location>
</feature>
<gene>
    <name evidence="2" type="ORF">PYCCODRAFT_559867</name>
</gene>
<organism evidence="2 3">
    <name type="scientific">Trametes coccinea (strain BRFM310)</name>
    <name type="common">Pycnoporus coccineus</name>
    <dbReference type="NCBI Taxonomy" id="1353009"/>
    <lineage>
        <taxon>Eukaryota</taxon>
        <taxon>Fungi</taxon>
        <taxon>Dikarya</taxon>
        <taxon>Basidiomycota</taxon>
        <taxon>Agaricomycotina</taxon>
        <taxon>Agaricomycetes</taxon>
        <taxon>Polyporales</taxon>
        <taxon>Polyporaceae</taxon>
        <taxon>Trametes</taxon>
    </lineage>
</organism>
<name>A0A1Y2IL95_TRAC3</name>
<evidence type="ECO:0000256" key="1">
    <source>
        <dbReference type="SAM" id="MobiDB-lite"/>
    </source>
</evidence>
<evidence type="ECO:0000313" key="3">
    <source>
        <dbReference type="Proteomes" id="UP000193067"/>
    </source>
</evidence>
<feature type="region of interest" description="Disordered" evidence="1">
    <location>
        <begin position="164"/>
        <end position="206"/>
    </location>
</feature>
<dbReference type="AlphaFoldDB" id="A0A1Y2IL95"/>